<dbReference type="Pfam" id="PF00646">
    <property type="entry name" value="F-box"/>
    <property type="match status" value="1"/>
</dbReference>
<dbReference type="Gene3D" id="3.80.10.10">
    <property type="entry name" value="Ribonuclease Inhibitor"/>
    <property type="match status" value="1"/>
</dbReference>
<dbReference type="InterPro" id="IPR036047">
    <property type="entry name" value="F-box-like_dom_sf"/>
</dbReference>
<dbReference type="SUPFAM" id="SSF52047">
    <property type="entry name" value="RNI-like"/>
    <property type="match status" value="1"/>
</dbReference>
<dbReference type="InterPro" id="IPR001810">
    <property type="entry name" value="F-box_dom"/>
</dbReference>
<dbReference type="PANTHER" id="PTHR31900:SF30">
    <property type="entry name" value="SUPERFAMILY PROTEIN, PUTATIVE-RELATED"/>
    <property type="match status" value="1"/>
</dbReference>
<evidence type="ECO:0000313" key="2">
    <source>
        <dbReference type="EMBL" id="KAL3503463.1"/>
    </source>
</evidence>
<evidence type="ECO:0000259" key="1">
    <source>
        <dbReference type="PROSITE" id="PS50181"/>
    </source>
</evidence>
<dbReference type="InterPro" id="IPR053781">
    <property type="entry name" value="F-box_AtFBL13-like"/>
</dbReference>
<dbReference type="Pfam" id="PF24758">
    <property type="entry name" value="LRR_At5g56370"/>
    <property type="match status" value="1"/>
</dbReference>
<feature type="domain" description="F-box" evidence="1">
    <location>
        <begin position="19"/>
        <end position="55"/>
    </location>
</feature>
<dbReference type="SUPFAM" id="SSF81383">
    <property type="entry name" value="F-box domain"/>
    <property type="match status" value="1"/>
</dbReference>
<dbReference type="CDD" id="cd22160">
    <property type="entry name" value="F-box_AtFBL13-like"/>
    <property type="match status" value="1"/>
</dbReference>
<dbReference type="InterPro" id="IPR006566">
    <property type="entry name" value="FBD"/>
</dbReference>
<comment type="caution">
    <text evidence="2">The sequence shown here is derived from an EMBL/GenBank/DDBJ whole genome shotgun (WGS) entry which is preliminary data.</text>
</comment>
<accession>A0ABD2YD27</accession>
<dbReference type="EMBL" id="JBJUIK010000015">
    <property type="protein sequence ID" value="KAL3503463.1"/>
    <property type="molecule type" value="Genomic_DNA"/>
</dbReference>
<dbReference type="InterPro" id="IPR050232">
    <property type="entry name" value="FBL13/AtMIF1-like"/>
</dbReference>
<protein>
    <recommendedName>
        <fullName evidence="1">F-box domain-containing protein</fullName>
    </recommendedName>
</protein>
<gene>
    <name evidence="2" type="ORF">ACH5RR_037912</name>
</gene>
<name>A0ABD2YD27_9GENT</name>
<dbReference type="SMART" id="SM00579">
    <property type="entry name" value="FBD"/>
    <property type="match status" value="1"/>
</dbReference>
<dbReference type="PANTHER" id="PTHR31900">
    <property type="entry name" value="F-BOX/RNI SUPERFAMILY PROTEIN-RELATED"/>
    <property type="match status" value="1"/>
</dbReference>
<dbReference type="Proteomes" id="UP001630127">
    <property type="component" value="Unassembled WGS sequence"/>
</dbReference>
<evidence type="ECO:0000313" key="3">
    <source>
        <dbReference type="Proteomes" id="UP001630127"/>
    </source>
</evidence>
<dbReference type="PROSITE" id="PS50181">
    <property type="entry name" value="FBOX"/>
    <property type="match status" value="1"/>
</dbReference>
<sequence>MDGLEQQGVHAVLNVDKGKDIISSLPDCILHYILSFLPTKDAVATGLLARRWKDLWTAVPVLDFDDSLLYSSHVNYWYPADITCFTNFVDGVLLLRDGSSIESFRLSCRICFNASLVHAWISSAMRHNLKKLDLCVFVDEPFLLPHCVLNCESLERLILQMNSILQLPISIFCPGLKILHLTLVTFPDEISTQRLFSSCPVLEELSILDCDWINLKHVFISIPSLKKLIMDDLPVFDSGDHLSGCEIKIDAGNLIFFNYYGYLTNEIHLNNVSSLAKASLYIPTVEQWQKIMHSRLIKLFLELKNVCSLGISNCTIESLFVPEMMPNDLPAFQKLIHLEFSQQLGVHSGRALMKFLLHLPNLESLNFSKGCDPIMCLSEDDWTPISASKCFMSSLKTVVLRNFLGNSTEVCLLKSLLKHAFSLERIIVFYHRTPFGYSKEQIDMKNQLQSHPRVSECCMIKFF</sequence>
<dbReference type="Pfam" id="PF08387">
    <property type="entry name" value="FBD"/>
    <property type="match status" value="1"/>
</dbReference>
<reference evidence="2 3" key="1">
    <citation type="submission" date="2024-11" db="EMBL/GenBank/DDBJ databases">
        <title>A near-complete genome assembly of Cinchona calisaya.</title>
        <authorList>
            <person name="Lian D.C."/>
            <person name="Zhao X.W."/>
            <person name="Wei L."/>
        </authorList>
    </citation>
    <scope>NUCLEOTIDE SEQUENCE [LARGE SCALE GENOMIC DNA]</scope>
    <source>
        <tissue evidence="2">Nenye</tissue>
    </source>
</reference>
<dbReference type="InterPro" id="IPR032675">
    <property type="entry name" value="LRR_dom_sf"/>
</dbReference>
<keyword evidence="3" id="KW-1185">Reference proteome</keyword>
<dbReference type="InterPro" id="IPR055411">
    <property type="entry name" value="LRR_FXL15/At3g58940/PEG3-like"/>
</dbReference>
<dbReference type="Gene3D" id="1.20.1280.50">
    <property type="match status" value="1"/>
</dbReference>
<proteinExistence type="predicted"/>
<dbReference type="AlphaFoldDB" id="A0ABD2YD27"/>
<organism evidence="2 3">
    <name type="scientific">Cinchona calisaya</name>
    <dbReference type="NCBI Taxonomy" id="153742"/>
    <lineage>
        <taxon>Eukaryota</taxon>
        <taxon>Viridiplantae</taxon>
        <taxon>Streptophyta</taxon>
        <taxon>Embryophyta</taxon>
        <taxon>Tracheophyta</taxon>
        <taxon>Spermatophyta</taxon>
        <taxon>Magnoliopsida</taxon>
        <taxon>eudicotyledons</taxon>
        <taxon>Gunneridae</taxon>
        <taxon>Pentapetalae</taxon>
        <taxon>asterids</taxon>
        <taxon>lamiids</taxon>
        <taxon>Gentianales</taxon>
        <taxon>Rubiaceae</taxon>
        <taxon>Cinchonoideae</taxon>
        <taxon>Cinchoneae</taxon>
        <taxon>Cinchona</taxon>
    </lineage>
</organism>